<comment type="caution">
    <text evidence="1">The sequence shown here is derived from an EMBL/GenBank/DDBJ whole genome shotgun (WGS) entry which is preliminary data.</text>
</comment>
<gene>
    <name evidence="1" type="ORF">CR513_41357</name>
</gene>
<evidence type="ECO:0008006" key="3">
    <source>
        <dbReference type="Google" id="ProtNLM"/>
    </source>
</evidence>
<dbReference type="Proteomes" id="UP000257109">
    <property type="component" value="Unassembled WGS sequence"/>
</dbReference>
<organism evidence="1 2">
    <name type="scientific">Mucuna pruriens</name>
    <name type="common">Velvet bean</name>
    <name type="synonym">Dolichos pruriens</name>
    <dbReference type="NCBI Taxonomy" id="157652"/>
    <lineage>
        <taxon>Eukaryota</taxon>
        <taxon>Viridiplantae</taxon>
        <taxon>Streptophyta</taxon>
        <taxon>Embryophyta</taxon>
        <taxon>Tracheophyta</taxon>
        <taxon>Spermatophyta</taxon>
        <taxon>Magnoliopsida</taxon>
        <taxon>eudicotyledons</taxon>
        <taxon>Gunneridae</taxon>
        <taxon>Pentapetalae</taxon>
        <taxon>rosids</taxon>
        <taxon>fabids</taxon>
        <taxon>Fabales</taxon>
        <taxon>Fabaceae</taxon>
        <taxon>Papilionoideae</taxon>
        <taxon>50 kb inversion clade</taxon>
        <taxon>NPAAA clade</taxon>
        <taxon>indigoferoid/millettioid clade</taxon>
        <taxon>Phaseoleae</taxon>
        <taxon>Mucuna</taxon>
    </lineage>
</organism>
<dbReference type="Gene3D" id="3.30.70.270">
    <property type="match status" value="1"/>
</dbReference>
<dbReference type="SUPFAM" id="SSF56672">
    <property type="entry name" value="DNA/RNA polymerases"/>
    <property type="match status" value="1"/>
</dbReference>
<proteinExistence type="predicted"/>
<protein>
    <recommendedName>
        <fullName evidence="3">Reverse transcriptase domain-containing protein</fullName>
    </recommendedName>
</protein>
<sequence length="74" mass="8373">MCTNYTYLNKACPKNPYPLPNIKRLVDGASGCDLLSFMDAYSDYNQIKMHPQDEASSLEKLILEKLEILTEGSQ</sequence>
<feature type="non-terminal residue" evidence="1">
    <location>
        <position position="1"/>
    </location>
</feature>
<dbReference type="EMBL" id="QJKJ01008887">
    <property type="protein sequence ID" value="RDX78377.1"/>
    <property type="molecule type" value="Genomic_DNA"/>
</dbReference>
<dbReference type="PANTHER" id="PTHR24559:SF430">
    <property type="entry name" value="RNA-DIRECTED DNA POLYMERASE"/>
    <property type="match status" value="1"/>
</dbReference>
<name>A0A371FJ85_MUCPR</name>
<dbReference type="AlphaFoldDB" id="A0A371FJ85"/>
<evidence type="ECO:0000313" key="1">
    <source>
        <dbReference type="EMBL" id="RDX78377.1"/>
    </source>
</evidence>
<reference evidence="1" key="1">
    <citation type="submission" date="2018-05" db="EMBL/GenBank/DDBJ databases">
        <title>Draft genome of Mucuna pruriens seed.</title>
        <authorList>
            <person name="Nnadi N.E."/>
            <person name="Vos R."/>
            <person name="Hasami M.H."/>
            <person name="Devisetty U.K."/>
            <person name="Aguiy J.C."/>
        </authorList>
    </citation>
    <scope>NUCLEOTIDE SEQUENCE [LARGE SCALE GENOMIC DNA]</scope>
    <source>
        <strain evidence="1">JCA_2017</strain>
    </source>
</reference>
<keyword evidence="2" id="KW-1185">Reference proteome</keyword>
<dbReference type="OrthoDB" id="1423731at2759"/>
<dbReference type="InterPro" id="IPR043502">
    <property type="entry name" value="DNA/RNA_pol_sf"/>
</dbReference>
<dbReference type="InterPro" id="IPR053134">
    <property type="entry name" value="RNA-dir_DNA_polymerase"/>
</dbReference>
<dbReference type="PANTHER" id="PTHR24559">
    <property type="entry name" value="TRANSPOSON TY3-I GAG-POL POLYPROTEIN"/>
    <property type="match status" value="1"/>
</dbReference>
<accession>A0A371FJ85</accession>
<evidence type="ECO:0000313" key="2">
    <source>
        <dbReference type="Proteomes" id="UP000257109"/>
    </source>
</evidence>
<dbReference type="InterPro" id="IPR043128">
    <property type="entry name" value="Rev_trsase/Diguanyl_cyclase"/>
</dbReference>